<sequence>MRYLQAVFSHYSSHFKACNIVRSGMGDLQFSSLSVAEGGSLIKPFSVEEVRNT</sequence>
<evidence type="ECO:0000313" key="2">
    <source>
        <dbReference type="Proteomes" id="UP000265520"/>
    </source>
</evidence>
<keyword evidence="1" id="KW-0695">RNA-directed DNA polymerase</keyword>
<organism evidence="1 2">
    <name type="scientific">Trifolium medium</name>
    <dbReference type="NCBI Taxonomy" id="97028"/>
    <lineage>
        <taxon>Eukaryota</taxon>
        <taxon>Viridiplantae</taxon>
        <taxon>Streptophyta</taxon>
        <taxon>Embryophyta</taxon>
        <taxon>Tracheophyta</taxon>
        <taxon>Spermatophyta</taxon>
        <taxon>Magnoliopsida</taxon>
        <taxon>eudicotyledons</taxon>
        <taxon>Gunneridae</taxon>
        <taxon>Pentapetalae</taxon>
        <taxon>rosids</taxon>
        <taxon>fabids</taxon>
        <taxon>Fabales</taxon>
        <taxon>Fabaceae</taxon>
        <taxon>Papilionoideae</taxon>
        <taxon>50 kb inversion clade</taxon>
        <taxon>NPAAA clade</taxon>
        <taxon>Hologalegina</taxon>
        <taxon>IRL clade</taxon>
        <taxon>Trifolieae</taxon>
        <taxon>Trifolium</taxon>
    </lineage>
</organism>
<keyword evidence="1" id="KW-0548">Nucleotidyltransferase</keyword>
<dbReference type="EMBL" id="LXQA010995177">
    <property type="protein sequence ID" value="MCI80416.1"/>
    <property type="molecule type" value="Genomic_DNA"/>
</dbReference>
<name>A0A392UWM0_9FABA</name>
<dbReference type="Proteomes" id="UP000265520">
    <property type="component" value="Unassembled WGS sequence"/>
</dbReference>
<dbReference type="AlphaFoldDB" id="A0A392UWM0"/>
<keyword evidence="1" id="KW-0808">Transferase</keyword>
<comment type="caution">
    <text evidence="1">The sequence shown here is derived from an EMBL/GenBank/DDBJ whole genome shotgun (WGS) entry which is preliminary data.</text>
</comment>
<reference evidence="1 2" key="1">
    <citation type="journal article" date="2018" name="Front. Plant Sci.">
        <title>Red Clover (Trifolium pratense) and Zigzag Clover (T. medium) - A Picture of Genomic Similarities and Differences.</title>
        <authorList>
            <person name="Dluhosova J."/>
            <person name="Istvanek J."/>
            <person name="Nedelnik J."/>
            <person name="Repkova J."/>
        </authorList>
    </citation>
    <scope>NUCLEOTIDE SEQUENCE [LARGE SCALE GENOMIC DNA]</scope>
    <source>
        <strain evidence="2">cv. 10/8</strain>
        <tissue evidence="1">Leaf</tissue>
    </source>
</reference>
<proteinExistence type="predicted"/>
<protein>
    <submittedName>
        <fullName evidence="1">RNA-directed DNA polymerase (Reverse transcriptase)</fullName>
    </submittedName>
</protein>
<dbReference type="GO" id="GO:0003964">
    <property type="term" value="F:RNA-directed DNA polymerase activity"/>
    <property type="evidence" value="ECO:0007669"/>
    <property type="project" value="UniProtKB-KW"/>
</dbReference>
<keyword evidence="2" id="KW-1185">Reference proteome</keyword>
<feature type="non-terminal residue" evidence="1">
    <location>
        <position position="53"/>
    </location>
</feature>
<evidence type="ECO:0000313" key="1">
    <source>
        <dbReference type="EMBL" id="MCI80416.1"/>
    </source>
</evidence>
<accession>A0A392UWM0</accession>